<sequence>MHNLIARFASRPIYTIALSVFTILGLFYLWRDSPDSQITHVKTGPIGDASPRGSHPIDALIETAEAELEGLLANESGDLASAAKRYRSRHGRHPPPGFAEWFKFAKSKNALIIEEFFDQIYHDLSPYWAIEPKELRRQTRSVPTRIVLRDRVAKIVTDEQRPWMDIWHSLVETLQDRLPDLDMPINVMDETRLVVPWETINEYMDKERSSKTILDAKDVVSEYMSLSKWDKETLEPFDPEFGVPGEGGYWSMARVGCPEGSPARNSDIARINFTTPPWEFENFNRISYHGYVSNFTLAKDACVRPELQALHGTFIAPVSVSTSHKLLPLFGGSKLPMNNEILLPPAMYWADNDFYSGGEKNHGGAWEKKYDKIVWRGAATGGHTHEDNWFGFQRHRFLSMMNSTSVQKAEEDGYHGANFKLPNYKDYGFSPNISLTQLLDGRTETGFMHLFCSDPHCPYMDTYYETMPGMPMKTMYNYKYMPDLDGNSFSGRYRGFLLSTSLPIKSTIYNEWHDTRLIPWVHFVPMDTTYLDVYGLMDYFLNGHDDVARKIALAGKSWGEKVLRREDMQIYVYRLLLEYARVCDDRREFLGYADDLKVQSTSNHIFQVATGEDQVGDETRVCELTIIPEPYPDIIPSGHSYGPLDHDSPYSRFIHGPDRDIRGISLDASAELL</sequence>
<dbReference type="PANTHER" id="PTHR12203">
    <property type="entry name" value="KDEL LYS-ASP-GLU-LEU CONTAINING - RELATED"/>
    <property type="match status" value="1"/>
</dbReference>
<keyword evidence="1" id="KW-0812">Transmembrane</keyword>
<feature type="transmembrane region" description="Helical" evidence="1">
    <location>
        <begin position="12"/>
        <end position="30"/>
    </location>
</feature>
<accession>A0A1F5LTB6</accession>
<dbReference type="Proteomes" id="UP000177622">
    <property type="component" value="Unassembled WGS sequence"/>
</dbReference>
<dbReference type="OrthoDB" id="541052at2759"/>
<keyword evidence="1" id="KW-0472">Membrane</keyword>
<organism evidence="3 4">
    <name type="scientific">Penicillium arizonense</name>
    <dbReference type="NCBI Taxonomy" id="1835702"/>
    <lineage>
        <taxon>Eukaryota</taxon>
        <taxon>Fungi</taxon>
        <taxon>Dikarya</taxon>
        <taxon>Ascomycota</taxon>
        <taxon>Pezizomycotina</taxon>
        <taxon>Eurotiomycetes</taxon>
        <taxon>Eurotiomycetidae</taxon>
        <taxon>Eurotiales</taxon>
        <taxon>Aspergillaceae</taxon>
        <taxon>Penicillium</taxon>
    </lineage>
</organism>
<dbReference type="EMBL" id="LXJU01000003">
    <property type="protein sequence ID" value="OGE56101.1"/>
    <property type="molecule type" value="Genomic_DNA"/>
</dbReference>
<dbReference type="InterPro" id="IPR051091">
    <property type="entry name" value="O-Glucosyltr/Glycosyltrsf_90"/>
</dbReference>
<dbReference type="AlphaFoldDB" id="A0A1F5LTB6"/>
<comment type="caution">
    <text evidence="3">The sequence shown here is derived from an EMBL/GenBank/DDBJ whole genome shotgun (WGS) entry which is preliminary data.</text>
</comment>
<evidence type="ECO:0000313" key="3">
    <source>
        <dbReference type="EMBL" id="OGE56101.1"/>
    </source>
</evidence>
<reference evidence="3 4" key="1">
    <citation type="journal article" date="2016" name="Sci. Rep.">
        <title>Penicillium arizonense, a new, genome sequenced fungal species, reveals a high chemical diversity in secreted metabolites.</title>
        <authorList>
            <person name="Grijseels S."/>
            <person name="Nielsen J.C."/>
            <person name="Randelovic M."/>
            <person name="Nielsen J."/>
            <person name="Nielsen K.F."/>
            <person name="Workman M."/>
            <person name="Frisvad J.C."/>
        </authorList>
    </citation>
    <scope>NUCLEOTIDE SEQUENCE [LARGE SCALE GENOMIC DNA]</scope>
    <source>
        <strain evidence="3 4">CBS 141311</strain>
    </source>
</reference>
<dbReference type="PANTHER" id="PTHR12203:SF22">
    <property type="entry name" value="CAPSULE ASSOCIATED PROTEIN"/>
    <property type="match status" value="1"/>
</dbReference>
<dbReference type="SMART" id="SM00672">
    <property type="entry name" value="CAP10"/>
    <property type="match status" value="1"/>
</dbReference>
<evidence type="ECO:0000313" key="4">
    <source>
        <dbReference type="Proteomes" id="UP000177622"/>
    </source>
</evidence>
<dbReference type="RefSeq" id="XP_022491530.1">
    <property type="nucleotide sequence ID" value="XM_022628379.1"/>
</dbReference>
<keyword evidence="1" id="KW-1133">Transmembrane helix</keyword>
<dbReference type="GeneID" id="34573113"/>
<evidence type="ECO:0000256" key="1">
    <source>
        <dbReference type="SAM" id="Phobius"/>
    </source>
</evidence>
<gene>
    <name evidence="3" type="ORF">PENARI_c003G05488</name>
</gene>
<dbReference type="InterPro" id="IPR006598">
    <property type="entry name" value="CAP10"/>
</dbReference>
<protein>
    <recommendedName>
        <fullName evidence="2">Glycosyl transferase CAP10 domain-containing protein</fullName>
    </recommendedName>
</protein>
<evidence type="ECO:0000259" key="2">
    <source>
        <dbReference type="SMART" id="SM00672"/>
    </source>
</evidence>
<proteinExistence type="predicted"/>
<dbReference type="STRING" id="1835702.A0A1F5LTB6"/>
<dbReference type="Pfam" id="PF05686">
    <property type="entry name" value="Glyco_transf_90"/>
    <property type="match status" value="1"/>
</dbReference>
<keyword evidence="4" id="KW-1185">Reference proteome</keyword>
<name>A0A1F5LTB6_PENAI</name>
<feature type="domain" description="Glycosyl transferase CAP10" evidence="2">
    <location>
        <begin position="291"/>
        <end position="586"/>
    </location>
</feature>